<name>A0A9P5NAA7_GYMJU</name>
<feature type="region of interest" description="Disordered" evidence="1">
    <location>
        <begin position="1"/>
        <end position="51"/>
    </location>
</feature>
<protein>
    <submittedName>
        <fullName evidence="2">Uncharacterized protein</fullName>
    </submittedName>
</protein>
<dbReference type="AlphaFoldDB" id="A0A9P5NAA7"/>
<evidence type="ECO:0000256" key="1">
    <source>
        <dbReference type="SAM" id="MobiDB-lite"/>
    </source>
</evidence>
<keyword evidence="3" id="KW-1185">Reference proteome</keyword>
<reference evidence="2" key="1">
    <citation type="submission" date="2020-11" db="EMBL/GenBank/DDBJ databases">
        <authorList>
            <consortium name="DOE Joint Genome Institute"/>
            <person name="Ahrendt S."/>
            <person name="Riley R."/>
            <person name="Andreopoulos W."/>
            <person name="LaButti K."/>
            <person name="Pangilinan J."/>
            <person name="Ruiz-duenas F.J."/>
            <person name="Barrasa J.M."/>
            <person name="Sanchez-Garcia M."/>
            <person name="Camarero S."/>
            <person name="Miyauchi S."/>
            <person name="Serrano A."/>
            <person name="Linde D."/>
            <person name="Babiker R."/>
            <person name="Drula E."/>
            <person name="Ayuso-Fernandez I."/>
            <person name="Pacheco R."/>
            <person name="Padilla G."/>
            <person name="Ferreira P."/>
            <person name="Barriuso J."/>
            <person name="Kellner H."/>
            <person name="Castanera R."/>
            <person name="Alfaro M."/>
            <person name="Ramirez L."/>
            <person name="Pisabarro A.G."/>
            <person name="Kuo A."/>
            <person name="Tritt A."/>
            <person name="Lipzen A."/>
            <person name="He G."/>
            <person name="Yan M."/>
            <person name="Ng V."/>
            <person name="Cullen D."/>
            <person name="Martin F."/>
            <person name="Rosso M.-N."/>
            <person name="Henrissat B."/>
            <person name="Hibbett D."/>
            <person name="Martinez A.T."/>
            <person name="Grigoriev I.V."/>
        </authorList>
    </citation>
    <scope>NUCLEOTIDE SEQUENCE</scope>
    <source>
        <strain evidence="2">AH 44721</strain>
    </source>
</reference>
<sequence length="51" mass="5154">MHLDGSPRLPPPSRTSPPWHITAASSTAASSDIAGLGHPSLAVTPPPSMPT</sequence>
<dbReference type="EMBL" id="JADNYJ010000193">
    <property type="protein sequence ID" value="KAF8875680.1"/>
    <property type="molecule type" value="Genomic_DNA"/>
</dbReference>
<evidence type="ECO:0000313" key="3">
    <source>
        <dbReference type="Proteomes" id="UP000724874"/>
    </source>
</evidence>
<comment type="caution">
    <text evidence="2">The sequence shown here is derived from an EMBL/GenBank/DDBJ whole genome shotgun (WGS) entry which is preliminary data.</text>
</comment>
<evidence type="ECO:0000313" key="2">
    <source>
        <dbReference type="EMBL" id="KAF8875680.1"/>
    </source>
</evidence>
<proteinExistence type="predicted"/>
<feature type="compositionally biased region" description="Low complexity" evidence="1">
    <location>
        <begin position="16"/>
        <end position="31"/>
    </location>
</feature>
<organism evidence="2 3">
    <name type="scientific">Gymnopilus junonius</name>
    <name type="common">Spectacular rustgill mushroom</name>
    <name type="synonym">Gymnopilus spectabilis subsp. junonius</name>
    <dbReference type="NCBI Taxonomy" id="109634"/>
    <lineage>
        <taxon>Eukaryota</taxon>
        <taxon>Fungi</taxon>
        <taxon>Dikarya</taxon>
        <taxon>Basidiomycota</taxon>
        <taxon>Agaricomycotina</taxon>
        <taxon>Agaricomycetes</taxon>
        <taxon>Agaricomycetidae</taxon>
        <taxon>Agaricales</taxon>
        <taxon>Agaricineae</taxon>
        <taxon>Hymenogastraceae</taxon>
        <taxon>Gymnopilus</taxon>
    </lineage>
</organism>
<accession>A0A9P5NAA7</accession>
<gene>
    <name evidence="2" type="ORF">CPB84DRAFT_1853211</name>
</gene>
<dbReference type="Proteomes" id="UP000724874">
    <property type="component" value="Unassembled WGS sequence"/>
</dbReference>